<dbReference type="PANTHER" id="PTHR30055">
    <property type="entry name" value="HTH-TYPE TRANSCRIPTIONAL REGULATOR RUTR"/>
    <property type="match status" value="1"/>
</dbReference>
<evidence type="ECO:0000256" key="5">
    <source>
        <dbReference type="SAM" id="MobiDB-lite"/>
    </source>
</evidence>
<dbReference type="PROSITE" id="PS50977">
    <property type="entry name" value="HTH_TETR_2"/>
    <property type="match status" value="1"/>
</dbReference>
<dbReference type="Pfam" id="PF17754">
    <property type="entry name" value="TetR_C_14"/>
    <property type="match status" value="1"/>
</dbReference>
<evidence type="ECO:0000259" key="6">
    <source>
        <dbReference type="PROSITE" id="PS50977"/>
    </source>
</evidence>
<dbReference type="InterPro" id="IPR041347">
    <property type="entry name" value="MftR_C"/>
</dbReference>
<evidence type="ECO:0000313" key="7">
    <source>
        <dbReference type="EMBL" id="SEF16429.1"/>
    </source>
</evidence>
<dbReference type="InterPro" id="IPR050109">
    <property type="entry name" value="HTH-type_TetR-like_transc_reg"/>
</dbReference>
<keyword evidence="2 4" id="KW-0238">DNA-binding</keyword>
<dbReference type="Proteomes" id="UP000181980">
    <property type="component" value="Unassembled WGS sequence"/>
</dbReference>
<feature type="DNA-binding region" description="H-T-H motif" evidence="4">
    <location>
        <begin position="72"/>
        <end position="91"/>
    </location>
</feature>
<dbReference type="InterPro" id="IPR009057">
    <property type="entry name" value="Homeodomain-like_sf"/>
</dbReference>
<dbReference type="GO" id="GO:0003700">
    <property type="term" value="F:DNA-binding transcription factor activity"/>
    <property type="evidence" value="ECO:0007669"/>
    <property type="project" value="TreeGrafter"/>
</dbReference>
<feature type="domain" description="HTH tetR-type" evidence="6">
    <location>
        <begin position="49"/>
        <end position="109"/>
    </location>
</feature>
<dbReference type="STRING" id="561176.SAMN04488561_5379"/>
<dbReference type="NCBIfam" id="TIGR03968">
    <property type="entry name" value="mycofact_TetR"/>
    <property type="match status" value="1"/>
</dbReference>
<name>A0A1H5PRS2_9ACTN</name>
<reference evidence="8" key="1">
    <citation type="submission" date="2016-10" db="EMBL/GenBank/DDBJ databases">
        <authorList>
            <person name="Varghese N."/>
            <person name="Submissions S."/>
        </authorList>
    </citation>
    <scope>NUCLEOTIDE SEQUENCE [LARGE SCALE GENOMIC DNA]</scope>
    <source>
        <strain evidence="8">DSM 45237</strain>
    </source>
</reference>
<gene>
    <name evidence="7" type="ORF">SAMN04488561_5379</name>
</gene>
<proteinExistence type="predicted"/>
<sequence length="232" mass="25887">MLLQVEFRRYGSDTNDTQCRMEGGDPTLPTDDGSTAGESGTHRLGRRPSTTQAELSHVALTLFAERGFDDTTVDDIAAAAGIGRRTFFRYFASKNDLPWGDFEAQLDGMRRHLDGLPDDLPLMDAVCRAVIEFNRVPAEEVPWHRQRMRLLLGVPALLAHSTLKFQAWRDVVAEYAARRLGVPAGSLEPQALAWTMLGIALSAYEQWLLHEDADLTELLESALRMLGERFAT</sequence>
<dbReference type="SUPFAM" id="SSF46689">
    <property type="entry name" value="Homeodomain-like"/>
    <property type="match status" value="1"/>
</dbReference>
<evidence type="ECO:0000256" key="4">
    <source>
        <dbReference type="PROSITE-ProRule" id="PRU00335"/>
    </source>
</evidence>
<dbReference type="Gene3D" id="1.10.10.60">
    <property type="entry name" value="Homeodomain-like"/>
    <property type="match status" value="1"/>
</dbReference>
<keyword evidence="3" id="KW-0804">Transcription</keyword>
<accession>A0A1H5PRS2</accession>
<evidence type="ECO:0000256" key="2">
    <source>
        <dbReference type="ARBA" id="ARBA00023125"/>
    </source>
</evidence>
<keyword evidence="1" id="KW-0805">Transcription regulation</keyword>
<dbReference type="PRINTS" id="PR00455">
    <property type="entry name" value="HTHTETR"/>
</dbReference>
<dbReference type="AlphaFoldDB" id="A0A1H5PRS2"/>
<evidence type="ECO:0000256" key="3">
    <source>
        <dbReference type="ARBA" id="ARBA00023163"/>
    </source>
</evidence>
<dbReference type="Gene3D" id="1.10.357.10">
    <property type="entry name" value="Tetracycline Repressor, domain 2"/>
    <property type="match status" value="1"/>
</dbReference>
<dbReference type="InterPro" id="IPR023772">
    <property type="entry name" value="DNA-bd_HTH_TetR-type_CS"/>
</dbReference>
<keyword evidence="8" id="KW-1185">Reference proteome</keyword>
<evidence type="ECO:0000256" key="1">
    <source>
        <dbReference type="ARBA" id="ARBA00023015"/>
    </source>
</evidence>
<dbReference type="PANTHER" id="PTHR30055:SF238">
    <property type="entry name" value="MYCOFACTOCIN BIOSYNTHESIS TRANSCRIPTIONAL REGULATOR MFTR-RELATED"/>
    <property type="match status" value="1"/>
</dbReference>
<dbReference type="PROSITE" id="PS01081">
    <property type="entry name" value="HTH_TETR_1"/>
    <property type="match status" value="1"/>
</dbReference>
<dbReference type="InterPro" id="IPR001647">
    <property type="entry name" value="HTH_TetR"/>
</dbReference>
<organism evidence="7 8">
    <name type="scientific">Jiangella alba</name>
    <dbReference type="NCBI Taxonomy" id="561176"/>
    <lineage>
        <taxon>Bacteria</taxon>
        <taxon>Bacillati</taxon>
        <taxon>Actinomycetota</taxon>
        <taxon>Actinomycetes</taxon>
        <taxon>Jiangellales</taxon>
        <taxon>Jiangellaceae</taxon>
        <taxon>Jiangella</taxon>
    </lineage>
</organism>
<dbReference type="EMBL" id="FNUC01000004">
    <property type="protein sequence ID" value="SEF16429.1"/>
    <property type="molecule type" value="Genomic_DNA"/>
</dbReference>
<feature type="region of interest" description="Disordered" evidence="5">
    <location>
        <begin position="13"/>
        <end position="50"/>
    </location>
</feature>
<dbReference type="GO" id="GO:0000976">
    <property type="term" value="F:transcription cis-regulatory region binding"/>
    <property type="evidence" value="ECO:0007669"/>
    <property type="project" value="TreeGrafter"/>
</dbReference>
<evidence type="ECO:0000313" key="8">
    <source>
        <dbReference type="Proteomes" id="UP000181980"/>
    </source>
</evidence>
<dbReference type="Pfam" id="PF00440">
    <property type="entry name" value="TetR_N"/>
    <property type="match status" value="1"/>
</dbReference>
<dbReference type="InterPro" id="IPR023851">
    <property type="entry name" value="Tscrpt_reg_TetR-type"/>
</dbReference>
<protein>
    <submittedName>
        <fullName evidence="7">Mycofactocin system transcriptional regulator</fullName>
    </submittedName>
</protein>